<keyword evidence="2" id="KW-0812">Transmembrane</keyword>
<dbReference type="AlphaFoldDB" id="A0AAN8RGC3"/>
<feature type="region of interest" description="Disordered" evidence="1">
    <location>
        <begin position="1"/>
        <end position="52"/>
    </location>
</feature>
<accession>A0AAN8RGC3</accession>
<evidence type="ECO:0000256" key="2">
    <source>
        <dbReference type="SAM" id="Phobius"/>
    </source>
</evidence>
<gene>
    <name evidence="3" type="ORF">TWF718_008592</name>
</gene>
<organism evidence="3 4">
    <name type="scientific">Orbilia javanica</name>
    <dbReference type="NCBI Taxonomy" id="47235"/>
    <lineage>
        <taxon>Eukaryota</taxon>
        <taxon>Fungi</taxon>
        <taxon>Dikarya</taxon>
        <taxon>Ascomycota</taxon>
        <taxon>Pezizomycotina</taxon>
        <taxon>Orbiliomycetes</taxon>
        <taxon>Orbiliales</taxon>
        <taxon>Orbiliaceae</taxon>
        <taxon>Orbilia</taxon>
    </lineage>
</organism>
<dbReference type="EMBL" id="JAVHNR010000006">
    <property type="protein sequence ID" value="KAK6339169.1"/>
    <property type="molecule type" value="Genomic_DNA"/>
</dbReference>
<protein>
    <submittedName>
        <fullName evidence="3">Uncharacterized protein</fullName>
    </submittedName>
</protein>
<dbReference type="Proteomes" id="UP001313282">
    <property type="component" value="Unassembled WGS sequence"/>
</dbReference>
<sequence>MKREASLVPRQKSPDDPIATNARGRPVRFSDDENSRTRGVPAGIPSAPDFGGLGEVQKFTISKEAGHGPVEQFSSDDYLIERIPAGLRTPPSDSELDVRTDKPVVPDKKDTAEKIPVKNAVNELPEKSTDEQKPSGPTYKGRYHFANVFLDHSKAFLYRSFKNFIVCLEVFVMGVILLHLGAYISPGSTCDFVEPYTPEALSAFSPCSSREYIIPKPDHLFKQAVHQSSSLAKLRGMASKGDNLPSQITKTRHEFRKLLMELRVGTADASSVASLYSLVPEYNELLDKVVDGMHDCRAKTRSLVDDAIIYTDWTNTALRTIESRNNSLTALIYYRKWWPYEKSFAEMEVEKAFDEFTVKMENLAGDVYSKYVDLGRDLKMFERKLESIALALNMGRGAFERARLAEKSFWKELIGLQSYRQHMGDIERKAELCSGFYKSALEALKVVDTTTLALSEARAGIRHLREQVGKATLPRGKEWSLKLTIGLLENSVAELQASKSYQIGYL</sequence>
<keyword evidence="4" id="KW-1185">Reference proteome</keyword>
<feature type="transmembrane region" description="Helical" evidence="2">
    <location>
        <begin position="164"/>
        <end position="184"/>
    </location>
</feature>
<proteinExistence type="predicted"/>
<feature type="region of interest" description="Disordered" evidence="1">
    <location>
        <begin position="85"/>
        <end position="106"/>
    </location>
</feature>
<evidence type="ECO:0000256" key="1">
    <source>
        <dbReference type="SAM" id="MobiDB-lite"/>
    </source>
</evidence>
<keyword evidence="2" id="KW-0472">Membrane</keyword>
<keyword evidence="2" id="KW-1133">Transmembrane helix</keyword>
<name>A0AAN8RGC3_9PEZI</name>
<evidence type="ECO:0000313" key="3">
    <source>
        <dbReference type="EMBL" id="KAK6339169.1"/>
    </source>
</evidence>
<reference evidence="3 4" key="1">
    <citation type="submission" date="2019-10" db="EMBL/GenBank/DDBJ databases">
        <authorList>
            <person name="Palmer J.M."/>
        </authorList>
    </citation>
    <scope>NUCLEOTIDE SEQUENCE [LARGE SCALE GENOMIC DNA]</scope>
    <source>
        <strain evidence="3 4">TWF718</strain>
    </source>
</reference>
<evidence type="ECO:0000313" key="4">
    <source>
        <dbReference type="Proteomes" id="UP001313282"/>
    </source>
</evidence>
<feature type="compositionally biased region" description="Basic and acidic residues" evidence="1">
    <location>
        <begin position="96"/>
        <end position="106"/>
    </location>
</feature>
<comment type="caution">
    <text evidence="3">The sequence shown here is derived from an EMBL/GenBank/DDBJ whole genome shotgun (WGS) entry which is preliminary data.</text>
</comment>